<proteinExistence type="predicted"/>
<protein>
    <submittedName>
        <fullName evidence="2">Uncharacterized protein</fullName>
    </submittedName>
</protein>
<sequence>MPVRLPSTPTPPKRPKARPQESRGTDHHHSLYNHDTKAMAATFAGRARVKRRLHCWESRISVINPGGISGSFEEFKRGRLL</sequence>
<evidence type="ECO:0000313" key="3">
    <source>
        <dbReference type="Proteomes" id="UP001303473"/>
    </source>
</evidence>
<feature type="region of interest" description="Disordered" evidence="1">
    <location>
        <begin position="1"/>
        <end position="30"/>
    </location>
</feature>
<keyword evidence="3" id="KW-1185">Reference proteome</keyword>
<reference evidence="3" key="1">
    <citation type="journal article" date="2023" name="Mol. Phylogenet. Evol.">
        <title>Genome-scale phylogeny and comparative genomics of the fungal order Sordariales.</title>
        <authorList>
            <person name="Hensen N."/>
            <person name="Bonometti L."/>
            <person name="Westerberg I."/>
            <person name="Brannstrom I.O."/>
            <person name="Guillou S."/>
            <person name="Cros-Aarteil S."/>
            <person name="Calhoun S."/>
            <person name="Haridas S."/>
            <person name="Kuo A."/>
            <person name="Mondo S."/>
            <person name="Pangilinan J."/>
            <person name="Riley R."/>
            <person name="LaButti K."/>
            <person name="Andreopoulos B."/>
            <person name="Lipzen A."/>
            <person name="Chen C."/>
            <person name="Yan M."/>
            <person name="Daum C."/>
            <person name="Ng V."/>
            <person name="Clum A."/>
            <person name="Steindorff A."/>
            <person name="Ohm R.A."/>
            <person name="Martin F."/>
            <person name="Silar P."/>
            <person name="Natvig D.O."/>
            <person name="Lalanne C."/>
            <person name="Gautier V."/>
            <person name="Ament-Velasquez S.L."/>
            <person name="Kruys A."/>
            <person name="Hutchinson M.I."/>
            <person name="Powell A.J."/>
            <person name="Barry K."/>
            <person name="Miller A.N."/>
            <person name="Grigoriev I.V."/>
            <person name="Debuchy R."/>
            <person name="Gladieux P."/>
            <person name="Hiltunen Thoren M."/>
            <person name="Johannesson H."/>
        </authorList>
    </citation>
    <scope>NUCLEOTIDE SEQUENCE [LARGE SCALE GENOMIC DNA]</scope>
    <source>
        <strain evidence="3">CBS 340.73</strain>
    </source>
</reference>
<comment type="caution">
    <text evidence="2">The sequence shown here is derived from an EMBL/GenBank/DDBJ whole genome shotgun (WGS) entry which is preliminary data.</text>
</comment>
<evidence type="ECO:0000313" key="2">
    <source>
        <dbReference type="EMBL" id="KAK3944433.1"/>
    </source>
</evidence>
<accession>A0AAN6S8Y4</accession>
<name>A0AAN6S8Y4_9PEZI</name>
<dbReference type="Proteomes" id="UP001303473">
    <property type="component" value="Unassembled WGS sequence"/>
</dbReference>
<gene>
    <name evidence="2" type="ORF">QBC46DRAFT_374312</name>
</gene>
<dbReference type="AlphaFoldDB" id="A0AAN6S8Y4"/>
<dbReference type="EMBL" id="MU853759">
    <property type="protein sequence ID" value="KAK3944433.1"/>
    <property type="molecule type" value="Genomic_DNA"/>
</dbReference>
<feature type="compositionally biased region" description="Basic and acidic residues" evidence="1">
    <location>
        <begin position="18"/>
        <end position="30"/>
    </location>
</feature>
<organism evidence="2 3">
    <name type="scientific">Diplogelasinospora grovesii</name>
    <dbReference type="NCBI Taxonomy" id="303347"/>
    <lineage>
        <taxon>Eukaryota</taxon>
        <taxon>Fungi</taxon>
        <taxon>Dikarya</taxon>
        <taxon>Ascomycota</taxon>
        <taxon>Pezizomycotina</taxon>
        <taxon>Sordariomycetes</taxon>
        <taxon>Sordariomycetidae</taxon>
        <taxon>Sordariales</taxon>
        <taxon>Diplogelasinosporaceae</taxon>
        <taxon>Diplogelasinospora</taxon>
    </lineage>
</organism>
<evidence type="ECO:0000256" key="1">
    <source>
        <dbReference type="SAM" id="MobiDB-lite"/>
    </source>
</evidence>